<feature type="chain" id="PRO_5007172259" evidence="1">
    <location>
        <begin position="23"/>
        <end position="146"/>
    </location>
</feature>
<proteinExistence type="predicted"/>
<name>A0A124GFW9_RHILI</name>
<dbReference type="Proteomes" id="UP000053176">
    <property type="component" value="Unassembled WGS sequence"/>
</dbReference>
<evidence type="ECO:0000313" key="2">
    <source>
        <dbReference type="EMBL" id="KUM24936.1"/>
    </source>
</evidence>
<reference evidence="2 3" key="1">
    <citation type="submission" date="2015-12" db="EMBL/GenBank/DDBJ databases">
        <title>Draft genome sequence of Mesorhizobium sp. UFLA 01-765, a multitolerant efficient symbiont and plant-growth promoting strain isolated from Zn-mining soil using Leucaena leucocephala as a trap plant.</title>
        <authorList>
            <person name="Rangel W.M."/>
            <person name="Thijs S."/>
            <person name="Longatti S.M."/>
            <person name="Moreira F.M."/>
            <person name="Weyens N."/>
            <person name="Vangronsveld J."/>
            <person name="Van Hamme J.D."/>
            <person name="Bottos E.M."/>
            <person name="Rineau F."/>
        </authorList>
    </citation>
    <scope>NUCLEOTIDE SEQUENCE [LARGE SCALE GENOMIC DNA]</scope>
    <source>
        <strain evidence="2 3">UFLA 01-765</strain>
    </source>
</reference>
<sequence length="146" mass="15279">MKLTYALTAFGLAIATPLPALAATIQAVMYKNPQCSCCEAYAAYLEQNGFKVAIKPVNNLSQISSDAGVPADLEGCHTMMVDGYVVDGLVPVDIVKKLLTERPAITGITLGGMPAGAPGMGGEKSETWTVYAFTKDGKAPTVYATE</sequence>
<feature type="signal peptide" evidence="1">
    <location>
        <begin position="1"/>
        <end position="22"/>
    </location>
</feature>
<evidence type="ECO:0000256" key="1">
    <source>
        <dbReference type="SAM" id="SignalP"/>
    </source>
</evidence>
<comment type="caution">
    <text evidence="2">The sequence shown here is derived from an EMBL/GenBank/DDBJ whole genome shotgun (WGS) entry which is preliminary data.</text>
</comment>
<dbReference type="EMBL" id="LPWA01000126">
    <property type="protein sequence ID" value="KUM24936.1"/>
    <property type="molecule type" value="Genomic_DNA"/>
</dbReference>
<gene>
    <name evidence="2" type="ORF">AU467_28275</name>
</gene>
<dbReference type="AlphaFoldDB" id="A0A124GFW9"/>
<dbReference type="OrthoDB" id="14727at2"/>
<keyword evidence="1" id="KW-0732">Signal</keyword>
<protein>
    <submittedName>
        <fullName evidence="2">CopG family transcriptional regulator</fullName>
    </submittedName>
</protein>
<organism evidence="2 3">
    <name type="scientific">Rhizobium loti</name>
    <name type="common">Mesorhizobium loti</name>
    <dbReference type="NCBI Taxonomy" id="381"/>
    <lineage>
        <taxon>Bacteria</taxon>
        <taxon>Pseudomonadati</taxon>
        <taxon>Pseudomonadota</taxon>
        <taxon>Alphaproteobacteria</taxon>
        <taxon>Hyphomicrobiales</taxon>
        <taxon>Phyllobacteriaceae</taxon>
        <taxon>Mesorhizobium</taxon>
    </lineage>
</organism>
<dbReference type="Pfam" id="PF04214">
    <property type="entry name" value="DUF411"/>
    <property type="match status" value="1"/>
</dbReference>
<accession>A0A124GFW9</accession>
<dbReference type="InterPro" id="IPR007332">
    <property type="entry name" value="DUF411"/>
</dbReference>
<evidence type="ECO:0000313" key="3">
    <source>
        <dbReference type="Proteomes" id="UP000053176"/>
    </source>
</evidence>